<evidence type="ECO:0000313" key="2">
    <source>
        <dbReference type="Proteomes" id="UP001362999"/>
    </source>
</evidence>
<proteinExistence type="predicted"/>
<name>A0AAW0B6N3_9AGAR</name>
<gene>
    <name evidence="1" type="ORF">R3P38DRAFT_1212775</name>
</gene>
<organism evidence="1 2">
    <name type="scientific">Favolaschia claudopus</name>
    <dbReference type="NCBI Taxonomy" id="2862362"/>
    <lineage>
        <taxon>Eukaryota</taxon>
        <taxon>Fungi</taxon>
        <taxon>Dikarya</taxon>
        <taxon>Basidiomycota</taxon>
        <taxon>Agaricomycotina</taxon>
        <taxon>Agaricomycetes</taxon>
        <taxon>Agaricomycetidae</taxon>
        <taxon>Agaricales</taxon>
        <taxon>Marasmiineae</taxon>
        <taxon>Mycenaceae</taxon>
        <taxon>Favolaschia</taxon>
    </lineage>
</organism>
<protein>
    <submittedName>
        <fullName evidence="1">Uncharacterized protein</fullName>
    </submittedName>
</protein>
<dbReference type="Proteomes" id="UP001362999">
    <property type="component" value="Unassembled WGS sequence"/>
</dbReference>
<dbReference type="AlphaFoldDB" id="A0AAW0B6N3"/>
<keyword evidence="2" id="KW-1185">Reference proteome</keyword>
<accession>A0AAW0B6N3</accession>
<evidence type="ECO:0000313" key="1">
    <source>
        <dbReference type="EMBL" id="KAK7020428.1"/>
    </source>
</evidence>
<reference evidence="1 2" key="1">
    <citation type="journal article" date="2024" name="J Genomics">
        <title>Draft genome sequencing and assembly of Favolaschia claudopus CIRM-BRFM 2984 isolated from oak limbs.</title>
        <authorList>
            <person name="Navarro D."/>
            <person name="Drula E."/>
            <person name="Chaduli D."/>
            <person name="Cazenave R."/>
            <person name="Ahrendt S."/>
            <person name="Wang J."/>
            <person name="Lipzen A."/>
            <person name="Daum C."/>
            <person name="Barry K."/>
            <person name="Grigoriev I.V."/>
            <person name="Favel A."/>
            <person name="Rosso M.N."/>
            <person name="Martin F."/>
        </authorList>
    </citation>
    <scope>NUCLEOTIDE SEQUENCE [LARGE SCALE GENOMIC DNA]</scope>
    <source>
        <strain evidence="1 2">CIRM-BRFM 2984</strain>
    </source>
</reference>
<sequence>MYENERAAISRFPPEIIVLWSISFFTVFQQRLARYPTTSGGSMPHAFAIDGVTSLSHAQSLEHVDLSRTEWTQVVLTRSKMAPLVIRTDMEQKSGQLVDARASSRQKRERCAKLLNEQSDRGPTHTSTQFNGKRLNGLLNGMETWTAADSSVAYHWPYHGRGTGIGARDASLRHQAILISRRFLYYRANETIDCAAGIPSLTTIVGPPRRAMILGIKVQFTLAAGTRTGDA</sequence>
<dbReference type="EMBL" id="JAWWNJ010000041">
    <property type="protein sequence ID" value="KAK7020428.1"/>
    <property type="molecule type" value="Genomic_DNA"/>
</dbReference>
<comment type="caution">
    <text evidence="1">The sequence shown here is derived from an EMBL/GenBank/DDBJ whole genome shotgun (WGS) entry which is preliminary data.</text>
</comment>